<gene>
    <name evidence="3" type="ORF">BJ508DRAFT_137715</name>
</gene>
<name>A0A3N4I4U3_ASCIM</name>
<keyword evidence="2" id="KW-0812">Transmembrane</keyword>
<evidence type="ECO:0000256" key="1">
    <source>
        <dbReference type="SAM" id="MobiDB-lite"/>
    </source>
</evidence>
<keyword evidence="4" id="KW-1185">Reference proteome</keyword>
<proteinExistence type="predicted"/>
<evidence type="ECO:0008006" key="5">
    <source>
        <dbReference type="Google" id="ProtNLM"/>
    </source>
</evidence>
<dbReference type="EMBL" id="ML119695">
    <property type="protein sequence ID" value="RPA79718.1"/>
    <property type="molecule type" value="Genomic_DNA"/>
</dbReference>
<feature type="compositionally biased region" description="Polar residues" evidence="1">
    <location>
        <begin position="25"/>
        <end position="34"/>
    </location>
</feature>
<feature type="transmembrane region" description="Helical" evidence="2">
    <location>
        <begin position="68"/>
        <end position="90"/>
    </location>
</feature>
<evidence type="ECO:0000313" key="3">
    <source>
        <dbReference type="EMBL" id="RPA79718.1"/>
    </source>
</evidence>
<dbReference type="Proteomes" id="UP000275078">
    <property type="component" value="Unassembled WGS sequence"/>
</dbReference>
<evidence type="ECO:0000313" key="4">
    <source>
        <dbReference type="Proteomes" id="UP000275078"/>
    </source>
</evidence>
<feature type="region of interest" description="Disordered" evidence="1">
    <location>
        <begin position="1"/>
        <end position="34"/>
    </location>
</feature>
<accession>A0A3N4I4U3</accession>
<keyword evidence="2" id="KW-0472">Membrane</keyword>
<keyword evidence="2" id="KW-1133">Transmembrane helix</keyword>
<protein>
    <recommendedName>
        <fullName evidence="5">Transmembrane protein</fullName>
    </recommendedName>
</protein>
<dbReference type="AlphaFoldDB" id="A0A3N4I4U3"/>
<sequence length="119" mass="12879">MPPFPSDDSIEPIPYRSPSPYAPFTSPNSPSNEVDTATIITIDSEEATDDEDNQEQIDRDVMLSTSDLYILAFAAIIVIVCVIAPFFWALKQGGEGPTTKERWTLTEKPGVALASGMGA</sequence>
<evidence type="ECO:0000256" key="2">
    <source>
        <dbReference type="SAM" id="Phobius"/>
    </source>
</evidence>
<organism evidence="3 4">
    <name type="scientific">Ascobolus immersus RN42</name>
    <dbReference type="NCBI Taxonomy" id="1160509"/>
    <lineage>
        <taxon>Eukaryota</taxon>
        <taxon>Fungi</taxon>
        <taxon>Dikarya</taxon>
        <taxon>Ascomycota</taxon>
        <taxon>Pezizomycotina</taxon>
        <taxon>Pezizomycetes</taxon>
        <taxon>Pezizales</taxon>
        <taxon>Ascobolaceae</taxon>
        <taxon>Ascobolus</taxon>
    </lineage>
</organism>
<reference evidence="3 4" key="1">
    <citation type="journal article" date="2018" name="Nat. Ecol. Evol.">
        <title>Pezizomycetes genomes reveal the molecular basis of ectomycorrhizal truffle lifestyle.</title>
        <authorList>
            <person name="Murat C."/>
            <person name="Payen T."/>
            <person name="Noel B."/>
            <person name="Kuo A."/>
            <person name="Morin E."/>
            <person name="Chen J."/>
            <person name="Kohler A."/>
            <person name="Krizsan K."/>
            <person name="Balestrini R."/>
            <person name="Da Silva C."/>
            <person name="Montanini B."/>
            <person name="Hainaut M."/>
            <person name="Levati E."/>
            <person name="Barry K.W."/>
            <person name="Belfiori B."/>
            <person name="Cichocki N."/>
            <person name="Clum A."/>
            <person name="Dockter R.B."/>
            <person name="Fauchery L."/>
            <person name="Guy J."/>
            <person name="Iotti M."/>
            <person name="Le Tacon F."/>
            <person name="Lindquist E.A."/>
            <person name="Lipzen A."/>
            <person name="Malagnac F."/>
            <person name="Mello A."/>
            <person name="Molinier V."/>
            <person name="Miyauchi S."/>
            <person name="Poulain J."/>
            <person name="Riccioni C."/>
            <person name="Rubini A."/>
            <person name="Sitrit Y."/>
            <person name="Splivallo R."/>
            <person name="Traeger S."/>
            <person name="Wang M."/>
            <person name="Zifcakova L."/>
            <person name="Wipf D."/>
            <person name="Zambonelli A."/>
            <person name="Paolocci F."/>
            <person name="Nowrousian M."/>
            <person name="Ottonello S."/>
            <person name="Baldrian P."/>
            <person name="Spatafora J.W."/>
            <person name="Henrissat B."/>
            <person name="Nagy L.G."/>
            <person name="Aury J.M."/>
            <person name="Wincker P."/>
            <person name="Grigoriev I.V."/>
            <person name="Bonfante P."/>
            <person name="Martin F.M."/>
        </authorList>
    </citation>
    <scope>NUCLEOTIDE SEQUENCE [LARGE SCALE GENOMIC DNA]</scope>
    <source>
        <strain evidence="3 4">RN42</strain>
    </source>
</reference>